<proteinExistence type="predicted"/>
<dbReference type="InterPro" id="IPR041663">
    <property type="entry name" value="DisA/LigA_HHH"/>
</dbReference>
<evidence type="ECO:0000256" key="1">
    <source>
        <dbReference type="ARBA" id="ARBA00022763"/>
    </source>
</evidence>
<keyword evidence="2" id="KW-0234">DNA repair</keyword>
<feature type="domain" description="DisA/LigA helix-hairpin-helix motif" evidence="3">
    <location>
        <begin position="7"/>
        <end position="41"/>
    </location>
</feature>
<keyword evidence="1" id="KW-0227">DNA damage</keyword>
<name>X1G988_9ZZZZ</name>
<protein>
    <recommendedName>
        <fullName evidence="3">DisA/LigA helix-hairpin-helix motif domain-containing protein</fullName>
    </recommendedName>
</protein>
<dbReference type="GO" id="GO:0006281">
    <property type="term" value="P:DNA repair"/>
    <property type="evidence" value="ECO:0007669"/>
    <property type="project" value="UniProtKB-KW"/>
</dbReference>
<accession>X1G988</accession>
<dbReference type="EMBL" id="BARU01012188">
    <property type="protein sequence ID" value="GAH38144.1"/>
    <property type="molecule type" value="Genomic_DNA"/>
</dbReference>
<comment type="caution">
    <text evidence="4">The sequence shown here is derived from an EMBL/GenBank/DDBJ whole genome shotgun (WGS) entry which is preliminary data.</text>
</comment>
<dbReference type="Gene3D" id="1.10.150.20">
    <property type="entry name" value="5' to 3' exonuclease, C-terminal subdomain"/>
    <property type="match status" value="1"/>
</dbReference>
<evidence type="ECO:0000256" key="2">
    <source>
        <dbReference type="ARBA" id="ARBA00023204"/>
    </source>
</evidence>
<sequence>PTFYKFKIASLEELIEIKEIGPKIAESIILFFKEKENLAIIERLRYLIKRIFRQKTLPLLCKQTPLNY</sequence>
<dbReference type="Pfam" id="PF12826">
    <property type="entry name" value="HHH_2"/>
    <property type="match status" value="1"/>
</dbReference>
<dbReference type="SUPFAM" id="SSF47781">
    <property type="entry name" value="RuvA domain 2-like"/>
    <property type="match status" value="1"/>
</dbReference>
<reference evidence="4" key="1">
    <citation type="journal article" date="2014" name="Front. Microbiol.">
        <title>High frequency of phylogenetically diverse reductive dehalogenase-homologous genes in deep subseafloor sedimentary metagenomes.</title>
        <authorList>
            <person name="Kawai M."/>
            <person name="Futagami T."/>
            <person name="Toyoda A."/>
            <person name="Takaki Y."/>
            <person name="Nishi S."/>
            <person name="Hori S."/>
            <person name="Arai W."/>
            <person name="Tsubouchi T."/>
            <person name="Morono Y."/>
            <person name="Uchiyama I."/>
            <person name="Ito T."/>
            <person name="Fujiyama A."/>
            <person name="Inagaki F."/>
            <person name="Takami H."/>
        </authorList>
    </citation>
    <scope>NUCLEOTIDE SEQUENCE</scope>
    <source>
        <strain evidence="4">Expedition CK06-06</strain>
    </source>
</reference>
<organism evidence="4">
    <name type="scientific">marine sediment metagenome</name>
    <dbReference type="NCBI Taxonomy" id="412755"/>
    <lineage>
        <taxon>unclassified sequences</taxon>
        <taxon>metagenomes</taxon>
        <taxon>ecological metagenomes</taxon>
    </lineage>
</organism>
<feature type="non-terminal residue" evidence="4">
    <location>
        <position position="1"/>
    </location>
</feature>
<evidence type="ECO:0000313" key="4">
    <source>
        <dbReference type="EMBL" id="GAH38144.1"/>
    </source>
</evidence>
<dbReference type="InterPro" id="IPR010994">
    <property type="entry name" value="RuvA_2-like"/>
</dbReference>
<dbReference type="AlphaFoldDB" id="X1G988"/>
<evidence type="ECO:0000259" key="3">
    <source>
        <dbReference type="Pfam" id="PF12826"/>
    </source>
</evidence>
<gene>
    <name evidence="4" type="ORF">S03H2_22590</name>
</gene>